<dbReference type="AlphaFoldDB" id="A0A1B7I4Y7"/>
<dbReference type="EMBL" id="LXEP01000005">
    <property type="protein sequence ID" value="OAT23443.1"/>
    <property type="molecule type" value="Genomic_DNA"/>
</dbReference>
<evidence type="ECO:0000256" key="1">
    <source>
        <dbReference type="ARBA" id="ARBA00004429"/>
    </source>
</evidence>
<evidence type="ECO:0000256" key="5">
    <source>
        <dbReference type="ARBA" id="ARBA00022692"/>
    </source>
</evidence>
<dbReference type="Gene3D" id="3.30.1890.10">
    <property type="entry name" value="FepE-like"/>
    <property type="match status" value="1"/>
</dbReference>
<feature type="domain" description="Polysaccharide chain length determinant N-terminal" evidence="13">
    <location>
        <begin position="18"/>
        <end position="125"/>
    </location>
</feature>
<keyword evidence="8 12" id="KW-0472">Membrane</keyword>
<evidence type="ECO:0000256" key="4">
    <source>
        <dbReference type="ARBA" id="ARBA00022519"/>
    </source>
</evidence>
<keyword evidence="3" id="KW-1003">Cell membrane</keyword>
<dbReference type="Pfam" id="PF02706">
    <property type="entry name" value="Wzz"/>
    <property type="match status" value="1"/>
</dbReference>
<dbReference type="InterPro" id="IPR050445">
    <property type="entry name" value="Bact_polysacc_biosynth/exp"/>
</dbReference>
<reference evidence="14 15" key="1">
    <citation type="submission" date="2016-04" db="EMBL/GenBank/DDBJ databases">
        <title>ATOL: Assembling a taxonomically balanced genome-scale reconstruction of the evolutionary history of the Enterobacteriaceae.</title>
        <authorList>
            <person name="Plunkett G.III."/>
            <person name="Neeno-Eckwall E.C."/>
            <person name="Glasner J.D."/>
            <person name="Perna N.T."/>
        </authorList>
    </citation>
    <scope>NUCLEOTIDE SEQUENCE [LARGE SCALE GENOMIC DNA]</scope>
    <source>
        <strain evidence="14 15">ATCC 51604</strain>
    </source>
</reference>
<evidence type="ECO:0000313" key="15">
    <source>
        <dbReference type="Proteomes" id="UP000078504"/>
    </source>
</evidence>
<keyword evidence="5 12" id="KW-0812">Transmembrane</keyword>
<dbReference type="PANTHER" id="PTHR32309">
    <property type="entry name" value="TYROSINE-PROTEIN KINASE"/>
    <property type="match status" value="1"/>
</dbReference>
<evidence type="ECO:0000259" key="13">
    <source>
        <dbReference type="Pfam" id="PF02706"/>
    </source>
</evidence>
<keyword evidence="7 12" id="KW-1133">Transmembrane helix</keyword>
<accession>A0A1B7I4Y7</accession>
<dbReference type="RefSeq" id="WP_064512180.1">
    <property type="nucleotide sequence ID" value="NZ_LXEP01000005.1"/>
</dbReference>
<feature type="transmembrane region" description="Helical" evidence="12">
    <location>
        <begin position="34"/>
        <end position="53"/>
    </location>
</feature>
<comment type="subcellular location">
    <subcellularLocation>
        <location evidence="1">Cell inner membrane</location>
        <topology evidence="1">Multi-pass membrane protein</topology>
    </subcellularLocation>
</comment>
<evidence type="ECO:0000256" key="11">
    <source>
        <dbReference type="ARBA" id="ARBA00042235"/>
    </source>
</evidence>
<sequence length="331" mass="36588">MNQDNNNAGKNHIAESMESIDLIDILMQLWKGKVTIIAFAVAAIILAVIYLFVAKEKWTSEAIITLPDSGQIANYNNSMNILYSQNPSSIPSIGEIQQRFFGRFNSALSALSEQLDNQEKPEKLTIEESVKGQPVPLKVSYVATTAGEAQKTLTNYIQQINKRIVTELDDDLQTSINSKVEDLKVDLATKEKIAQEKKDKRLEILNQALIVAQQSNIKNTLVQQAETLSEDTLFVLGSDALSSIIKNEATRPLPLDESYFSARQTLLAINALKSKPDTTYAFRYVMKPSLPIRRDSPKKGLTLVLGALVGLILGAGVVLGRNALRNYKPIV</sequence>
<dbReference type="GO" id="GO:0009103">
    <property type="term" value="P:lipopolysaccharide biosynthetic process"/>
    <property type="evidence" value="ECO:0007669"/>
    <property type="project" value="UniProtKB-KW"/>
</dbReference>
<evidence type="ECO:0000256" key="8">
    <source>
        <dbReference type="ARBA" id="ARBA00023136"/>
    </source>
</evidence>
<dbReference type="PATRIC" id="fig|1354253.4.peg.712"/>
<name>A0A1B7I4Y7_9ENTR</name>
<evidence type="ECO:0000256" key="9">
    <source>
        <dbReference type="ARBA" id="ARBA00038118"/>
    </source>
</evidence>
<dbReference type="Proteomes" id="UP000078504">
    <property type="component" value="Unassembled WGS sequence"/>
</dbReference>
<evidence type="ECO:0000256" key="6">
    <source>
        <dbReference type="ARBA" id="ARBA00022985"/>
    </source>
</evidence>
<dbReference type="GO" id="GO:0005886">
    <property type="term" value="C:plasma membrane"/>
    <property type="evidence" value="ECO:0007669"/>
    <property type="project" value="UniProtKB-SubCell"/>
</dbReference>
<evidence type="ECO:0000256" key="3">
    <source>
        <dbReference type="ARBA" id="ARBA00022475"/>
    </source>
</evidence>
<gene>
    <name evidence="14" type="ORF">M977_00693</name>
</gene>
<dbReference type="SUPFAM" id="SSF160355">
    <property type="entry name" value="Bacterial polysaccharide co-polymerase-like"/>
    <property type="match status" value="1"/>
</dbReference>
<feature type="transmembrane region" description="Helical" evidence="12">
    <location>
        <begin position="300"/>
        <end position="319"/>
    </location>
</feature>
<keyword evidence="4" id="KW-0997">Cell inner membrane</keyword>
<comment type="pathway">
    <text evidence="2">Bacterial outer membrane biogenesis; lipopolysaccharide biosynthesis.</text>
</comment>
<keyword evidence="6" id="KW-0448">Lipopolysaccharide biosynthesis</keyword>
<dbReference type="PANTHER" id="PTHR32309:SF29">
    <property type="entry name" value="CHAIN LENGTH DETERMINANT PROTEIN"/>
    <property type="match status" value="1"/>
</dbReference>
<evidence type="ECO:0000256" key="12">
    <source>
        <dbReference type="SAM" id="Phobius"/>
    </source>
</evidence>
<organism evidence="14 15">
    <name type="scientific">Buttiauxella gaviniae ATCC 51604</name>
    <dbReference type="NCBI Taxonomy" id="1354253"/>
    <lineage>
        <taxon>Bacteria</taxon>
        <taxon>Pseudomonadati</taxon>
        <taxon>Pseudomonadota</taxon>
        <taxon>Gammaproteobacteria</taxon>
        <taxon>Enterobacterales</taxon>
        <taxon>Enterobacteriaceae</taxon>
        <taxon>Buttiauxella</taxon>
    </lineage>
</organism>
<protein>
    <recommendedName>
        <fullName evidence="10">Chain length determinant protein</fullName>
    </recommendedName>
    <alternativeName>
        <fullName evidence="11">Polysaccharide antigen chain regulator</fullName>
    </alternativeName>
</protein>
<comment type="caution">
    <text evidence="14">The sequence shown here is derived from an EMBL/GenBank/DDBJ whole genome shotgun (WGS) entry which is preliminary data.</text>
</comment>
<evidence type="ECO:0000256" key="7">
    <source>
        <dbReference type="ARBA" id="ARBA00022989"/>
    </source>
</evidence>
<proteinExistence type="inferred from homology"/>
<comment type="similarity">
    <text evidence="9">Belongs to the WzzB/Cld/Rol family.</text>
</comment>
<evidence type="ECO:0000256" key="2">
    <source>
        <dbReference type="ARBA" id="ARBA00004756"/>
    </source>
</evidence>
<dbReference type="NCBIfam" id="NF012015">
    <property type="entry name" value="PRK15471.1"/>
    <property type="match status" value="1"/>
</dbReference>
<dbReference type="InterPro" id="IPR003856">
    <property type="entry name" value="LPS_length_determ_N"/>
</dbReference>
<evidence type="ECO:0000256" key="10">
    <source>
        <dbReference type="ARBA" id="ARBA00039982"/>
    </source>
</evidence>
<dbReference type="GO" id="GO:0004713">
    <property type="term" value="F:protein tyrosine kinase activity"/>
    <property type="evidence" value="ECO:0007669"/>
    <property type="project" value="TreeGrafter"/>
</dbReference>
<evidence type="ECO:0000313" key="14">
    <source>
        <dbReference type="EMBL" id="OAT23443.1"/>
    </source>
</evidence>